<keyword evidence="3" id="KW-0663">Pyridoxal phosphate</keyword>
<comment type="cofactor">
    <cofactor evidence="1">
        <name>pyridoxal 5'-phosphate</name>
        <dbReference type="ChEBI" id="CHEBI:597326"/>
    </cofactor>
</comment>
<dbReference type="Gene3D" id="3.40.50.1100">
    <property type="match status" value="2"/>
</dbReference>
<dbReference type="SUPFAM" id="SSF53686">
    <property type="entry name" value="Tryptophan synthase beta subunit-like PLP-dependent enzymes"/>
    <property type="match status" value="1"/>
</dbReference>
<comment type="similarity">
    <text evidence="2">Belongs to the ACC deaminase/D-cysteine desulfhydrase family.</text>
</comment>
<evidence type="ECO:0000313" key="5">
    <source>
        <dbReference type="RefSeq" id="XP_021854174.2"/>
    </source>
</evidence>
<name>A0A9R0IRD2_SPIOL</name>
<dbReference type="RefSeq" id="XP_021854174.2">
    <property type="nucleotide sequence ID" value="XM_021998482.2"/>
</dbReference>
<dbReference type="InterPro" id="IPR036052">
    <property type="entry name" value="TrpB-like_PALP_sf"/>
</dbReference>
<organism evidence="4 5">
    <name type="scientific">Spinacia oleracea</name>
    <name type="common">Spinach</name>
    <dbReference type="NCBI Taxonomy" id="3562"/>
    <lineage>
        <taxon>Eukaryota</taxon>
        <taxon>Viridiplantae</taxon>
        <taxon>Streptophyta</taxon>
        <taxon>Embryophyta</taxon>
        <taxon>Tracheophyta</taxon>
        <taxon>Spermatophyta</taxon>
        <taxon>Magnoliopsida</taxon>
        <taxon>eudicotyledons</taxon>
        <taxon>Gunneridae</taxon>
        <taxon>Pentapetalae</taxon>
        <taxon>Caryophyllales</taxon>
        <taxon>Chenopodiaceae</taxon>
        <taxon>Chenopodioideae</taxon>
        <taxon>Anserineae</taxon>
        <taxon>Spinacia</taxon>
    </lineage>
</organism>
<sequence>MKLHHWPRSSVIAAKRNGVLSRNSVNNSQDASQLKLCLEESVSKLLNRRWTLENPDTKVHQITVSMKETTSRSGIFGNVNFSIDAYPKLGDAMLDERGKDPLFYVVRDDLLHPFVNGNKARKLDVLLPIIEDCLGTDVVTCGGCQSAHTAAVAVSCAERGLRSHLLLRGPNGSVVWLNDIIDSFTDLPSGTNCMQTNANRSTEDGTRKVVIVKEGAGDAVALFGIIRQVKYLSQSHILGKKRPYNFVIDAGTGTTAVGFALGALILGLPWKVTSVMLADTLDGYKKQEKRLISDFKRYAASDLISNYELKNDLVQWVHRETPRKFGNVMEGEIKACQQVANQTGVPVDPIYTLAAWELAVRLSQQQSDKGAKVVMLHTGGTLGMFGLAQRYKSYFSTLKG</sequence>
<dbReference type="Proteomes" id="UP000813463">
    <property type="component" value="Chromosome 1"/>
</dbReference>
<keyword evidence="4" id="KW-1185">Reference proteome</keyword>
<accession>A0A9R0IRD2</accession>
<evidence type="ECO:0000256" key="3">
    <source>
        <dbReference type="ARBA" id="ARBA00022898"/>
    </source>
</evidence>
<dbReference type="InterPro" id="IPR027278">
    <property type="entry name" value="ACCD_DCysDesulf"/>
</dbReference>
<proteinExistence type="inferred from homology"/>
<reference evidence="4" key="1">
    <citation type="journal article" date="2021" name="Nat. Commun.">
        <title>Genomic analyses provide insights into spinach domestication and the genetic basis of agronomic traits.</title>
        <authorList>
            <person name="Cai X."/>
            <person name="Sun X."/>
            <person name="Xu C."/>
            <person name="Sun H."/>
            <person name="Wang X."/>
            <person name="Ge C."/>
            <person name="Zhang Z."/>
            <person name="Wang Q."/>
            <person name="Fei Z."/>
            <person name="Jiao C."/>
            <person name="Wang Q."/>
        </authorList>
    </citation>
    <scope>NUCLEOTIDE SEQUENCE [LARGE SCALE GENOMIC DNA]</scope>
    <source>
        <strain evidence="4">cv. Varoflay</strain>
    </source>
</reference>
<dbReference type="GO" id="GO:0019148">
    <property type="term" value="F:D-cysteine desulfhydrase activity"/>
    <property type="evidence" value="ECO:0007669"/>
    <property type="project" value="TreeGrafter"/>
</dbReference>
<gene>
    <name evidence="5" type="primary">LOC110793585</name>
</gene>
<protein>
    <submittedName>
        <fullName evidence="5">D-cysteine desulfhydrase 2, mitochondrial isoform X2</fullName>
    </submittedName>
</protein>
<dbReference type="GeneID" id="110793585"/>
<dbReference type="PANTHER" id="PTHR43780:SF7">
    <property type="entry name" value="D-CYSTEINE DESULFHYDRASE 2, MITOCHONDRIAL"/>
    <property type="match status" value="1"/>
</dbReference>
<evidence type="ECO:0000256" key="1">
    <source>
        <dbReference type="ARBA" id="ARBA00001933"/>
    </source>
</evidence>
<evidence type="ECO:0000256" key="2">
    <source>
        <dbReference type="ARBA" id="ARBA00008639"/>
    </source>
</evidence>
<evidence type="ECO:0000313" key="4">
    <source>
        <dbReference type="Proteomes" id="UP000813463"/>
    </source>
</evidence>
<dbReference type="PANTHER" id="PTHR43780">
    <property type="entry name" value="1-AMINOCYCLOPROPANE-1-CARBOXYLATE DEAMINASE-RELATED"/>
    <property type="match status" value="1"/>
</dbReference>
<dbReference type="AlphaFoldDB" id="A0A9R0IRD2"/>
<reference evidence="5" key="2">
    <citation type="submission" date="2025-08" db="UniProtKB">
        <authorList>
            <consortium name="RefSeq"/>
        </authorList>
    </citation>
    <scope>IDENTIFICATION</scope>
    <source>
        <tissue evidence="5">Leaf</tissue>
    </source>
</reference>